<feature type="region of interest" description="Disordered" evidence="1">
    <location>
        <begin position="86"/>
        <end position="118"/>
    </location>
</feature>
<sequence>MADAEESLARAVTEALARSAGSGLWDDLRAGVSRALSPARPEALARRLDADRHRFGSTAARWQGSIEALLWEHPEAAGALRALIGSPRPPEPGRSVTQNATASDHSRVYQAGRDIIGR</sequence>
<dbReference type="Proteomes" id="UP000542674">
    <property type="component" value="Unassembled WGS sequence"/>
</dbReference>
<proteinExistence type="predicted"/>
<protein>
    <submittedName>
        <fullName evidence="2">Uncharacterized protein</fullName>
    </submittedName>
</protein>
<dbReference type="EMBL" id="JACHJS010000001">
    <property type="protein sequence ID" value="MBB4969552.1"/>
    <property type="molecule type" value="Genomic_DNA"/>
</dbReference>
<keyword evidence="3" id="KW-1185">Reference proteome</keyword>
<name>A0A7W7TBH1_9PSEU</name>
<organism evidence="2 3">
    <name type="scientific">Saccharothrix violaceirubra</name>
    <dbReference type="NCBI Taxonomy" id="413306"/>
    <lineage>
        <taxon>Bacteria</taxon>
        <taxon>Bacillati</taxon>
        <taxon>Actinomycetota</taxon>
        <taxon>Actinomycetes</taxon>
        <taxon>Pseudonocardiales</taxon>
        <taxon>Pseudonocardiaceae</taxon>
        <taxon>Saccharothrix</taxon>
    </lineage>
</organism>
<accession>A0A7W7TBH1</accession>
<reference evidence="2 3" key="1">
    <citation type="submission" date="2020-08" db="EMBL/GenBank/DDBJ databases">
        <title>Sequencing the genomes of 1000 actinobacteria strains.</title>
        <authorList>
            <person name="Klenk H.-P."/>
        </authorList>
    </citation>
    <scope>NUCLEOTIDE SEQUENCE [LARGE SCALE GENOMIC DNA]</scope>
    <source>
        <strain evidence="2 3">DSM 45084</strain>
    </source>
</reference>
<evidence type="ECO:0000313" key="2">
    <source>
        <dbReference type="EMBL" id="MBB4969552.1"/>
    </source>
</evidence>
<dbReference type="AlphaFoldDB" id="A0A7W7TBH1"/>
<gene>
    <name evidence="2" type="ORF">F4559_006911</name>
</gene>
<comment type="caution">
    <text evidence="2">The sequence shown here is derived from an EMBL/GenBank/DDBJ whole genome shotgun (WGS) entry which is preliminary data.</text>
</comment>
<dbReference type="RefSeq" id="WP_184675297.1">
    <property type="nucleotide sequence ID" value="NZ_BAABAI010000035.1"/>
</dbReference>
<evidence type="ECO:0000313" key="3">
    <source>
        <dbReference type="Proteomes" id="UP000542674"/>
    </source>
</evidence>
<evidence type="ECO:0000256" key="1">
    <source>
        <dbReference type="SAM" id="MobiDB-lite"/>
    </source>
</evidence>